<dbReference type="Gene3D" id="1.10.10.10">
    <property type="entry name" value="Winged helix-like DNA-binding domain superfamily/Winged helix DNA-binding domain"/>
    <property type="match status" value="1"/>
</dbReference>
<evidence type="ECO:0000256" key="1">
    <source>
        <dbReference type="ARBA" id="ARBA00000085"/>
    </source>
</evidence>
<dbReference type="InterPro" id="IPR035965">
    <property type="entry name" value="PAS-like_dom_sf"/>
</dbReference>
<proteinExistence type="predicted"/>
<dbReference type="InterPro" id="IPR013655">
    <property type="entry name" value="PAS_fold_3"/>
</dbReference>
<protein>
    <recommendedName>
        <fullName evidence="2">histidine kinase</fullName>
        <ecNumber evidence="2">2.7.13.3</ecNumber>
    </recommendedName>
</protein>
<comment type="catalytic activity">
    <reaction evidence="1">
        <text>ATP + protein L-histidine = ADP + protein N-phospho-L-histidine.</text>
        <dbReference type="EC" id="2.7.13.3"/>
    </reaction>
</comment>
<dbReference type="PANTHER" id="PTHR43304">
    <property type="entry name" value="PHYTOCHROME-LIKE PROTEIN CPH1"/>
    <property type="match status" value="1"/>
</dbReference>
<organism evidence="7 8">
    <name type="scientific">Promicromonospora kroppenstedtii</name>
    <dbReference type="NCBI Taxonomy" id="440482"/>
    <lineage>
        <taxon>Bacteria</taxon>
        <taxon>Bacillati</taxon>
        <taxon>Actinomycetota</taxon>
        <taxon>Actinomycetes</taxon>
        <taxon>Micrococcales</taxon>
        <taxon>Promicromonosporaceae</taxon>
        <taxon>Promicromonospora</taxon>
    </lineage>
</organism>
<feature type="domain" description="ANTAR" evidence="6">
    <location>
        <begin position="126"/>
        <end position="187"/>
    </location>
</feature>
<evidence type="ECO:0000313" key="7">
    <source>
        <dbReference type="EMBL" id="MFI2485821.1"/>
    </source>
</evidence>
<dbReference type="InterPro" id="IPR011006">
    <property type="entry name" value="CheY-like_superfamily"/>
</dbReference>
<reference evidence="7 8" key="1">
    <citation type="submission" date="2024-10" db="EMBL/GenBank/DDBJ databases">
        <title>The Natural Products Discovery Center: Release of the First 8490 Sequenced Strains for Exploring Actinobacteria Biosynthetic Diversity.</title>
        <authorList>
            <person name="Kalkreuter E."/>
            <person name="Kautsar S.A."/>
            <person name="Yang D."/>
            <person name="Bader C.D."/>
            <person name="Teijaro C.N."/>
            <person name="Fluegel L."/>
            <person name="Davis C.M."/>
            <person name="Simpson J.R."/>
            <person name="Lauterbach L."/>
            <person name="Steele A.D."/>
            <person name="Gui C."/>
            <person name="Meng S."/>
            <person name="Li G."/>
            <person name="Viehrig K."/>
            <person name="Ye F."/>
            <person name="Su P."/>
            <person name="Kiefer A.F."/>
            <person name="Nichols A."/>
            <person name="Cepeda A.J."/>
            <person name="Yan W."/>
            <person name="Fan B."/>
            <person name="Jiang Y."/>
            <person name="Adhikari A."/>
            <person name="Zheng C.-J."/>
            <person name="Schuster L."/>
            <person name="Cowan T.M."/>
            <person name="Smanski M.J."/>
            <person name="Chevrette M.G."/>
            <person name="De Carvalho L.P.S."/>
            <person name="Shen B."/>
        </authorList>
    </citation>
    <scope>NUCLEOTIDE SEQUENCE [LARGE SCALE GENOMIC DNA]</scope>
    <source>
        <strain evidence="7 8">NPDC019481</strain>
    </source>
</reference>
<accession>A0ABW7XEB3</accession>
<dbReference type="EMBL" id="JBIRYI010000001">
    <property type="protein sequence ID" value="MFI2485821.1"/>
    <property type="molecule type" value="Genomic_DNA"/>
</dbReference>
<evidence type="ECO:0000256" key="5">
    <source>
        <dbReference type="ARBA" id="ARBA00022777"/>
    </source>
</evidence>
<dbReference type="InterPro" id="IPR052162">
    <property type="entry name" value="Sensor_kinase/Photoreceptor"/>
</dbReference>
<evidence type="ECO:0000256" key="3">
    <source>
        <dbReference type="ARBA" id="ARBA00022553"/>
    </source>
</evidence>
<sequence>MEDKVEEVLDGGDLPPLGRYRLDLATETWSWSSEVYRMHGFEPGQVVPTTALMLAHKHPDDLGQTDGVLKQAAESGRAFSSVHRVLDAQGGTRTLVITGEARRDPDTGEVAELSGYFIDVTGSHRAAAARDASVSIQASSERRAVIDQAKGILMMTYSLEHTTAFELLRRVSNETNVPVRDIAGSLVDLASSSVLVNVAERSVVDEFLRSLSSAGRD</sequence>
<dbReference type="SUPFAM" id="SSF52172">
    <property type="entry name" value="CheY-like"/>
    <property type="match status" value="1"/>
</dbReference>
<dbReference type="SMART" id="SM01012">
    <property type="entry name" value="ANTAR"/>
    <property type="match status" value="1"/>
</dbReference>
<gene>
    <name evidence="7" type="ORF">ACH47X_02870</name>
</gene>
<dbReference type="RefSeq" id="WP_397401196.1">
    <property type="nucleotide sequence ID" value="NZ_JBIRYI010000001.1"/>
</dbReference>
<evidence type="ECO:0000256" key="2">
    <source>
        <dbReference type="ARBA" id="ARBA00012438"/>
    </source>
</evidence>
<dbReference type="Proteomes" id="UP001611580">
    <property type="component" value="Unassembled WGS sequence"/>
</dbReference>
<keyword evidence="4" id="KW-0808">Transferase</keyword>
<dbReference type="EC" id="2.7.13.3" evidence="2"/>
<dbReference type="InterPro" id="IPR005561">
    <property type="entry name" value="ANTAR"/>
</dbReference>
<evidence type="ECO:0000256" key="4">
    <source>
        <dbReference type="ARBA" id="ARBA00022679"/>
    </source>
</evidence>
<keyword evidence="5" id="KW-0418">Kinase</keyword>
<evidence type="ECO:0000259" key="6">
    <source>
        <dbReference type="PROSITE" id="PS50921"/>
    </source>
</evidence>
<evidence type="ECO:0000313" key="8">
    <source>
        <dbReference type="Proteomes" id="UP001611580"/>
    </source>
</evidence>
<dbReference type="InterPro" id="IPR036388">
    <property type="entry name" value="WH-like_DNA-bd_sf"/>
</dbReference>
<keyword evidence="3" id="KW-0597">Phosphoprotein</keyword>
<dbReference type="PROSITE" id="PS50921">
    <property type="entry name" value="ANTAR"/>
    <property type="match status" value="1"/>
</dbReference>
<dbReference type="SUPFAM" id="SSF55785">
    <property type="entry name" value="PYP-like sensor domain (PAS domain)"/>
    <property type="match status" value="1"/>
</dbReference>
<name>A0ABW7XEB3_9MICO</name>
<comment type="caution">
    <text evidence="7">The sequence shown here is derived from an EMBL/GenBank/DDBJ whole genome shotgun (WGS) entry which is preliminary data.</text>
</comment>
<dbReference type="PANTHER" id="PTHR43304:SF1">
    <property type="entry name" value="PAC DOMAIN-CONTAINING PROTEIN"/>
    <property type="match status" value="1"/>
</dbReference>
<keyword evidence="8" id="KW-1185">Reference proteome</keyword>
<dbReference type="Pfam" id="PF03861">
    <property type="entry name" value="ANTAR"/>
    <property type="match status" value="1"/>
</dbReference>
<dbReference type="Pfam" id="PF08447">
    <property type="entry name" value="PAS_3"/>
    <property type="match status" value="1"/>
</dbReference>
<dbReference type="Gene3D" id="3.30.450.20">
    <property type="entry name" value="PAS domain"/>
    <property type="match status" value="1"/>
</dbReference>